<evidence type="ECO:0000313" key="3">
    <source>
        <dbReference type="Proteomes" id="UP000299102"/>
    </source>
</evidence>
<name>A0A4C1T0G0_EUMVA</name>
<evidence type="ECO:0000256" key="1">
    <source>
        <dbReference type="SAM" id="MobiDB-lite"/>
    </source>
</evidence>
<organism evidence="2 3">
    <name type="scientific">Eumeta variegata</name>
    <name type="common">Bagworm moth</name>
    <name type="synonym">Eumeta japonica</name>
    <dbReference type="NCBI Taxonomy" id="151549"/>
    <lineage>
        <taxon>Eukaryota</taxon>
        <taxon>Metazoa</taxon>
        <taxon>Ecdysozoa</taxon>
        <taxon>Arthropoda</taxon>
        <taxon>Hexapoda</taxon>
        <taxon>Insecta</taxon>
        <taxon>Pterygota</taxon>
        <taxon>Neoptera</taxon>
        <taxon>Endopterygota</taxon>
        <taxon>Lepidoptera</taxon>
        <taxon>Glossata</taxon>
        <taxon>Ditrysia</taxon>
        <taxon>Tineoidea</taxon>
        <taxon>Psychidae</taxon>
        <taxon>Oiketicinae</taxon>
        <taxon>Eumeta</taxon>
    </lineage>
</organism>
<proteinExistence type="predicted"/>
<comment type="caution">
    <text evidence="2">The sequence shown here is derived from an EMBL/GenBank/DDBJ whole genome shotgun (WGS) entry which is preliminary data.</text>
</comment>
<sequence length="102" mass="11486">MDYLRQERVKKIMAKTAKRRRLRGRPIRGHSSRVMSRAVDTSAPPAPARRGSLYLFRPQHGSGAITLTQYGVELKSESASNTFFVLCFKLTGAVETRSFVND</sequence>
<evidence type="ECO:0000313" key="2">
    <source>
        <dbReference type="EMBL" id="GBP07655.1"/>
    </source>
</evidence>
<protein>
    <submittedName>
        <fullName evidence="2">Uncharacterized protein</fullName>
    </submittedName>
</protein>
<gene>
    <name evidence="2" type="ORF">EVAR_2775_1</name>
</gene>
<dbReference type="AlphaFoldDB" id="A0A4C1T0G0"/>
<dbReference type="Proteomes" id="UP000299102">
    <property type="component" value="Unassembled WGS sequence"/>
</dbReference>
<feature type="region of interest" description="Disordered" evidence="1">
    <location>
        <begin position="19"/>
        <end position="46"/>
    </location>
</feature>
<reference evidence="2 3" key="1">
    <citation type="journal article" date="2019" name="Commun. Biol.">
        <title>The bagworm genome reveals a unique fibroin gene that provides high tensile strength.</title>
        <authorList>
            <person name="Kono N."/>
            <person name="Nakamura H."/>
            <person name="Ohtoshi R."/>
            <person name="Tomita M."/>
            <person name="Numata K."/>
            <person name="Arakawa K."/>
        </authorList>
    </citation>
    <scope>NUCLEOTIDE SEQUENCE [LARGE SCALE GENOMIC DNA]</scope>
</reference>
<keyword evidence="3" id="KW-1185">Reference proteome</keyword>
<accession>A0A4C1T0G0</accession>
<dbReference type="EMBL" id="BGZK01000027">
    <property type="protein sequence ID" value="GBP07655.1"/>
    <property type="molecule type" value="Genomic_DNA"/>
</dbReference>
<feature type="compositionally biased region" description="Basic residues" evidence="1">
    <location>
        <begin position="19"/>
        <end position="31"/>
    </location>
</feature>